<keyword evidence="1" id="KW-1185">Reference proteome</keyword>
<evidence type="ECO:0000313" key="1">
    <source>
        <dbReference type="Proteomes" id="UP000887566"/>
    </source>
</evidence>
<dbReference type="WBParaSite" id="PSAMB.scaffold545size47667.g6875.t1">
    <property type="protein sequence ID" value="PSAMB.scaffold545size47667.g6875.t1"/>
    <property type="gene ID" value="PSAMB.scaffold545size47667.g6875"/>
</dbReference>
<reference evidence="2" key="1">
    <citation type="submission" date="2022-11" db="UniProtKB">
        <authorList>
            <consortium name="WormBaseParasite"/>
        </authorList>
    </citation>
    <scope>IDENTIFICATION</scope>
</reference>
<protein>
    <submittedName>
        <fullName evidence="2">Uncharacterized protein</fullName>
    </submittedName>
</protein>
<evidence type="ECO:0000313" key="2">
    <source>
        <dbReference type="WBParaSite" id="PSAMB.scaffold545size47667.g6875.t1"/>
    </source>
</evidence>
<dbReference type="AlphaFoldDB" id="A0A914WX75"/>
<name>A0A914WX75_9BILA</name>
<organism evidence="1 2">
    <name type="scientific">Plectus sambesii</name>
    <dbReference type="NCBI Taxonomy" id="2011161"/>
    <lineage>
        <taxon>Eukaryota</taxon>
        <taxon>Metazoa</taxon>
        <taxon>Ecdysozoa</taxon>
        <taxon>Nematoda</taxon>
        <taxon>Chromadorea</taxon>
        <taxon>Plectida</taxon>
        <taxon>Plectina</taxon>
        <taxon>Plectoidea</taxon>
        <taxon>Plectidae</taxon>
        <taxon>Plectus</taxon>
    </lineage>
</organism>
<proteinExistence type="predicted"/>
<accession>A0A914WX75</accession>
<dbReference type="Proteomes" id="UP000887566">
    <property type="component" value="Unplaced"/>
</dbReference>
<sequence>MNDLVVQLALKKSQLSSVINKNGLLDCAPKKADQRQLGIKLTVVAASGGDEMSLAAGVPTKVAVTRRLGALVRAVLQSRPFDDGQIE</sequence>